<dbReference type="EMBL" id="CP001348">
    <property type="protein sequence ID" value="ACL75106.1"/>
    <property type="molecule type" value="Genomic_DNA"/>
</dbReference>
<dbReference type="KEGG" id="cce:Ccel_0727"/>
<dbReference type="AlphaFoldDB" id="B8I7U9"/>
<dbReference type="OrthoDB" id="1684758at2"/>
<dbReference type="Pfam" id="PF07561">
    <property type="entry name" value="DUF1540"/>
    <property type="match status" value="1"/>
</dbReference>
<reference evidence="2 3" key="1">
    <citation type="submission" date="2009-01" db="EMBL/GenBank/DDBJ databases">
        <title>Complete sequence of Clostridium cellulolyticum H10.</title>
        <authorList>
            <consortium name="US DOE Joint Genome Institute"/>
            <person name="Lucas S."/>
            <person name="Copeland A."/>
            <person name="Lapidus A."/>
            <person name="Glavina del Rio T."/>
            <person name="Dalin E."/>
            <person name="Tice H."/>
            <person name="Bruce D."/>
            <person name="Goodwin L."/>
            <person name="Pitluck S."/>
            <person name="Chertkov O."/>
            <person name="Saunders E."/>
            <person name="Brettin T."/>
            <person name="Detter J.C."/>
            <person name="Han C."/>
            <person name="Larimer F."/>
            <person name="Land M."/>
            <person name="Hauser L."/>
            <person name="Kyrpides N."/>
            <person name="Ivanova N."/>
            <person name="Zhou J."/>
            <person name="Richardson P."/>
        </authorList>
    </citation>
    <scope>NUCLEOTIDE SEQUENCE [LARGE SCALE GENOMIC DNA]</scope>
    <source>
        <strain evidence="3">ATCC 35319 / DSM 5812 / JCM 6584 / H10</strain>
    </source>
</reference>
<name>B8I7U9_RUMCH</name>
<feature type="domain" description="DUF1540" evidence="1">
    <location>
        <begin position="8"/>
        <end position="49"/>
    </location>
</feature>
<sequence>MDAPCMKVKCGVINCAYNEGHMCYADALEVNPMDGAKASISDETCCTTFKDKI</sequence>
<organism evidence="2 3">
    <name type="scientific">Ruminiclostridium cellulolyticum (strain ATCC 35319 / DSM 5812 / JCM 6584 / H10)</name>
    <name type="common">Clostridium cellulolyticum</name>
    <dbReference type="NCBI Taxonomy" id="394503"/>
    <lineage>
        <taxon>Bacteria</taxon>
        <taxon>Bacillati</taxon>
        <taxon>Bacillota</taxon>
        <taxon>Clostridia</taxon>
        <taxon>Eubacteriales</taxon>
        <taxon>Oscillospiraceae</taxon>
        <taxon>Ruminiclostridium</taxon>
    </lineage>
</organism>
<proteinExistence type="predicted"/>
<protein>
    <recommendedName>
        <fullName evidence="1">DUF1540 domain-containing protein</fullName>
    </recommendedName>
</protein>
<accession>B8I7U9</accession>
<evidence type="ECO:0000313" key="2">
    <source>
        <dbReference type="EMBL" id="ACL75106.1"/>
    </source>
</evidence>
<gene>
    <name evidence="2" type="ordered locus">Ccel_0727</name>
</gene>
<dbReference type="RefSeq" id="WP_015924273.1">
    <property type="nucleotide sequence ID" value="NC_011898.1"/>
</dbReference>
<keyword evidence="3" id="KW-1185">Reference proteome</keyword>
<dbReference type="eggNOG" id="ENOG5033C54">
    <property type="taxonomic scope" value="Bacteria"/>
</dbReference>
<evidence type="ECO:0000313" key="3">
    <source>
        <dbReference type="Proteomes" id="UP000001349"/>
    </source>
</evidence>
<dbReference type="HOGENOM" id="CLU_201605_1_1_9"/>
<dbReference type="Proteomes" id="UP000001349">
    <property type="component" value="Chromosome"/>
</dbReference>
<evidence type="ECO:0000259" key="1">
    <source>
        <dbReference type="Pfam" id="PF07561"/>
    </source>
</evidence>
<dbReference type="InterPro" id="IPR011437">
    <property type="entry name" value="DUF1540"/>
</dbReference>